<dbReference type="SMART" id="SM00901">
    <property type="entry name" value="FRG"/>
    <property type="match status" value="1"/>
</dbReference>
<name>E4TMU9_MARTH</name>
<dbReference type="HOGENOM" id="CLU_050026_1_1_10"/>
<dbReference type="RefSeq" id="WP_013453529.1">
    <property type="nucleotide sequence ID" value="NC_014759.1"/>
</dbReference>
<sequence>MSEITIHTIEEFISKLTFLDETDVFRGQPDVDFKLIPAIGRIPFKEPENILSQFEEEIFHGFKRKAPLFMDKIPDNEYEWLILAQHYGLPTRLLDWTYNPLVALYFAIENENKSDACVYQGMFNTYINSEQMKTQNPFKVGMSLGVIPTLDNKRYLSQNGLFSIHPTPYQEDFKFVMNKYIIPYESKVSMRWKLRKLGITKASIFPQLDSIGYDILQTNYSRYDGHFKK</sequence>
<gene>
    <name evidence="2" type="ordered locus">Ftrac_1390</name>
</gene>
<feature type="domain" description="FRG" evidence="1">
    <location>
        <begin position="19"/>
        <end position="119"/>
    </location>
</feature>
<dbReference type="Proteomes" id="UP000008720">
    <property type="component" value="Chromosome"/>
</dbReference>
<accession>E4TMU9</accession>
<dbReference type="OrthoDB" id="9816036at2"/>
<dbReference type="AlphaFoldDB" id="E4TMU9"/>
<dbReference type="KEGG" id="mtt:Ftrac_1390"/>
<evidence type="ECO:0000313" key="2">
    <source>
        <dbReference type="EMBL" id="ADR21380.1"/>
    </source>
</evidence>
<dbReference type="STRING" id="643867.Ftrac_1390"/>
<keyword evidence="3" id="KW-1185">Reference proteome</keyword>
<evidence type="ECO:0000259" key="1">
    <source>
        <dbReference type="SMART" id="SM00901"/>
    </source>
</evidence>
<dbReference type="InterPro" id="IPR014966">
    <property type="entry name" value="FRG-dom"/>
</dbReference>
<dbReference type="EMBL" id="CP002349">
    <property type="protein sequence ID" value="ADR21380.1"/>
    <property type="molecule type" value="Genomic_DNA"/>
</dbReference>
<proteinExistence type="predicted"/>
<dbReference type="Pfam" id="PF08867">
    <property type="entry name" value="FRG"/>
    <property type="match status" value="1"/>
</dbReference>
<organism evidence="2 3">
    <name type="scientific">Marivirga tractuosa (strain ATCC 23168 / DSM 4126 / NBRC 15989 / NCIMB 1408 / VKM B-1430 / H-43)</name>
    <name type="common">Microscilla tractuosa</name>
    <name type="synonym">Flexibacter tractuosus</name>
    <dbReference type="NCBI Taxonomy" id="643867"/>
    <lineage>
        <taxon>Bacteria</taxon>
        <taxon>Pseudomonadati</taxon>
        <taxon>Bacteroidota</taxon>
        <taxon>Cytophagia</taxon>
        <taxon>Cytophagales</taxon>
        <taxon>Marivirgaceae</taxon>
        <taxon>Marivirga</taxon>
    </lineage>
</organism>
<protein>
    <submittedName>
        <fullName evidence="2">FRG domain protein</fullName>
    </submittedName>
</protein>
<evidence type="ECO:0000313" key="3">
    <source>
        <dbReference type="Proteomes" id="UP000008720"/>
    </source>
</evidence>
<dbReference type="eggNOG" id="ENOG502Z9DH">
    <property type="taxonomic scope" value="Bacteria"/>
</dbReference>
<reference evidence="2 3" key="1">
    <citation type="journal article" date="2011" name="Stand. Genomic Sci.">
        <title>Complete genome sequence of Marivirga tractuosa type strain (H-43).</title>
        <authorList>
            <person name="Pagani I."/>
            <person name="Chertkov O."/>
            <person name="Lapidus A."/>
            <person name="Lucas S."/>
            <person name="Del Rio T.G."/>
            <person name="Tice H."/>
            <person name="Copeland A."/>
            <person name="Cheng J.F."/>
            <person name="Nolan M."/>
            <person name="Saunders E."/>
            <person name="Pitluck S."/>
            <person name="Held B."/>
            <person name="Goodwin L."/>
            <person name="Liolios K."/>
            <person name="Ovchinikova G."/>
            <person name="Ivanova N."/>
            <person name="Mavromatis K."/>
            <person name="Pati A."/>
            <person name="Chen A."/>
            <person name="Palaniappan K."/>
            <person name="Land M."/>
            <person name="Hauser L."/>
            <person name="Jeffries C.D."/>
            <person name="Detter J.C."/>
            <person name="Han C."/>
            <person name="Tapia R."/>
            <person name="Ngatchou-Djao O.D."/>
            <person name="Rohde M."/>
            <person name="Goker M."/>
            <person name="Spring S."/>
            <person name="Sikorski J."/>
            <person name="Woyke T."/>
            <person name="Bristow J."/>
            <person name="Eisen J.A."/>
            <person name="Markowitz V."/>
            <person name="Hugenholtz P."/>
            <person name="Klenk H.P."/>
            <person name="Kyrpides N.C."/>
        </authorList>
    </citation>
    <scope>NUCLEOTIDE SEQUENCE [LARGE SCALE GENOMIC DNA]</scope>
    <source>
        <strain evidence="3">ATCC 23168 / DSM 4126 / NBRC 15989 / NCIMB 1408 / VKM B-1430 / H-43</strain>
    </source>
</reference>